<dbReference type="PANTHER" id="PTHR37042:SF4">
    <property type="entry name" value="OUTER MEMBRANE PROTEIN RV1973"/>
    <property type="match status" value="1"/>
</dbReference>
<organism evidence="5 6">
    <name type="scientific">Mycolicibacter kumamotonensis</name>
    <dbReference type="NCBI Taxonomy" id="354243"/>
    <lineage>
        <taxon>Bacteria</taxon>
        <taxon>Bacillati</taxon>
        <taxon>Actinomycetota</taxon>
        <taxon>Actinomycetes</taxon>
        <taxon>Mycobacteriales</taxon>
        <taxon>Mycobacteriaceae</taxon>
        <taxon>Mycolicibacter</taxon>
    </lineage>
</organism>
<evidence type="ECO:0000256" key="4">
    <source>
        <dbReference type="SAM" id="Phobius"/>
    </source>
</evidence>
<dbReference type="GO" id="GO:0016020">
    <property type="term" value="C:membrane"/>
    <property type="evidence" value="ECO:0007669"/>
    <property type="project" value="UniProtKB-SubCell"/>
</dbReference>
<dbReference type="AlphaFoldDB" id="A0A1X0DX69"/>
<evidence type="ECO:0000313" key="6">
    <source>
        <dbReference type="Proteomes" id="UP000192713"/>
    </source>
</evidence>
<dbReference type="RefSeq" id="WP_019735137.1">
    <property type="nucleotide sequence ID" value="NZ_MVHU01000041.1"/>
</dbReference>
<keyword evidence="4" id="KW-0812">Transmembrane</keyword>
<name>A0A1X0DX69_9MYCO</name>
<proteinExistence type="predicted"/>
<keyword evidence="4" id="KW-1133">Transmembrane helix</keyword>
<feature type="region of interest" description="Disordered" evidence="3">
    <location>
        <begin position="1"/>
        <end position="21"/>
    </location>
</feature>
<evidence type="ECO:0000256" key="1">
    <source>
        <dbReference type="ARBA" id="ARBA00004370"/>
    </source>
</evidence>
<gene>
    <name evidence="5" type="ORF">BST28_19960</name>
</gene>
<reference evidence="5 6" key="1">
    <citation type="submission" date="2017-02" db="EMBL/GenBank/DDBJ databases">
        <title>The new phylogeny of genus Mycobacterium.</title>
        <authorList>
            <person name="Tortoli E."/>
            <person name="Trovato A."/>
            <person name="Cirillo D.M."/>
        </authorList>
    </citation>
    <scope>NUCLEOTIDE SEQUENCE [LARGE SCALE GENOMIC DNA]</scope>
    <source>
        <strain evidence="5 6">DSM 45093</strain>
    </source>
</reference>
<dbReference type="EMBL" id="MVHU01000041">
    <property type="protein sequence ID" value="ORA76842.1"/>
    <property type="molecule type" value="Genomic_DNA"/>
</dbReference>
<keyword evidence="2 4" id="KW-0472">Membrane</keyword>
<comment type="caution">
    <text evidence="5">The sequence shown here is derived from an EMBL/GenBank/DDBJ whole genome shotgun (WGS) entry which is preliminary data.</text>
</comment>
<evidence type="ECO:0000256" key="2">
    <source>
        <dbReference type="ARBA" id="ARBA00023136"/>
    </source>
</evidence>
<protein>
    <submittedName>
        <fullName evidence="5">Mammalian cell entry protein</fullName>
    </submittedName>
</protein>
<dbReference type="Proteomes" id="UP000192713">
    <property type="component" value="Unassembled WGS sequence"/>
</dbReference>
<dbReference type="PANTHER" id="PTHR37042">
    <property type="entry name" value="OUTER MEMBRANE PROTEIN RV1973"/>
    <property type="match status" value="1"/>
</dbReference>
<accession>A0A1X0DX69</accession>
<evidence type="ECO:0000313" key="5">
    <source>
        <dbReference type="EMBL" id="ORA76842.1"/>
    </source>
</evidence>
<feature type="transmembrane region" description="Helical" evidence="4">
    <location>
        <begin position="32"/>
        <end position="51"/>
    </location>
</feature>
<evidence type="ECO:0000256" key="3">
    <source>
        <dbReference type="SAM" id="MobiDB-lite"/>
    </source>
</evidence>
<comment type="subcellular location">
    <subcellularLocation>
        <location evidence="1">Membrane</location>
    </subcellularLocation>
</comment>
<sequence>MTAGAETAVAAPEETAAGETVARNRRRPNKTVVIGLIAMVALGGLVGWLGIRLHGYHRDDAERAEYLQVGRQGALNLTTIDYEHAEADIQRVLDSSTGGFYDDFKNRSNAFLEVVQKAQAKSVGTVTEAGIESIDADGATVLVGVNVETTNLGSKDKTPRTWRMRVSVSRVGGEVKVSDVAFVP</sequence>